<gene>
    <name evidence="2" type="ORF">ACFOWZ_27575</name>
</gene>
<evidence type="ECO:0000256" key="1">
    <source>
        <dbReference type="SAM" id="SignalP"/>
    </source>
</evidence>
<proteinExistence type="predicted"/>
<keyword evidence="1" id="KW-0732">Signal</keyword>
<organism evidence="2 3">
    <name type="scientific">Lentzea rhizosphaerae</name>
    <dbReference type="NCBI Taxonomy" id="2041025"/>
    <lineage>
        <taxon>Bacteria</taxon>
        <taxon>Bacillati</taxon>
        <taxon>Actinomycetota</taxon>
        <taxon>Actinomycetes</taxon>
        <taxon>Pseudonocardiales</taxon>
        <taxon>Pseudonocardiaceae</taxon>
        <taxon>Lentzea</taxon>
    </lineage>
</organism>
<evidence type="ECO:0000313" key="2">
    <source>
        <dbReference type="EMBL" id="MFC3895256.1"/>
    </source>
</evidence>
<reference evidence="3" key="1">
    <citation type="journal article" date="2019" name="Int. J. Syst. Evol. Microbiol.">
        <title>The Global Catalogue of Microorganisms (GCM) 10K type strain sequencing project: providing services to taxonomists for standard genome sequencing and annotation.</title>
        <authorList>
            <consortium name="The Broad Institute Genomics Platform"/>
            <consortium name="The Broad Institute Genome Sequencing Center for Infectious Disease"/>
            <person name="Wu L."/>
            <person name="Ma J."/>
        </authorList>
    </citation>
    <scope>NUCLEOTIDE SEQUENCE [LARGE SCALE GENOMIC DNA]</scope>
    <source>
        <strain evidence="3">CGMCC 4.7405</strain>
    </source>
</reference>
<name>A0ABV8BZV0_9PSEU</name>
<feature type="chain" id="PRO_5045848947" evidence="1">
    <location>
        <begin position="28"/>
        <end position="116"/>
    </location>
</feature>
<comment type="caution">
    <text evidence="2">The sequence shown here is derived from an EMBL/GenBank/DDBJ whole genome shotgun (WGS) entry which is preliminary data.</text>
</comment>
<dbReference type="Proteomes" id="UP001595690">
    <property type="component" value="Unassembled WGS sequence"/>
</dbReference>
<dbReference type="RefSeq" id="WP_382376800.1">
    <property type="nucleotide sequence ID" value="NZ_JBHRZI010000023.1"/>
</dbReference>
<accession>A0ABV8BZV0</accession>
<sequence>MLPFTRKTLVVAAVVAAGLGSPGLAQASSPSVQLELCNTRPESGDFEITGLNQHNARVSSPILVISGRGCRLFANWWWKTGQTVSVAARRGGSLIGASITISSSERNGSTLTYPIG</sequence>
<dbReference type="EMBL" id="JBHRZI010000023">
    <property type="protein sequence ID" value="MFC3895256.1"/>
    <property type="molecule type" value="Genomic_DNA"/>
</dbReference>
<evidence type="ECO:0000313" key="3">
    <source>
        <dbReference type="Proteomes" id="UP001595690"/>
    </source>
</evidence>
<keyword evidence="3" id="KW-1185">Reference proteome</keyword>
<feature type="signal peptide" evidence="1">
    <location>
        <begin position="1"/>
        <end position="27"/>
    </location>
</feature>
<protein>
    <submittedName>
        <fullName evidence="2">Uncharacterized protein</fullName>
    </submittedName>
</protein>